<dbReference type="InterPro" id="IPR033116">
    <property type="entry name" value="TRYPSIN_SER"/>
</dbReference>
<dbReference type="Gene3D" id="2.40.10.10">
    <property type="entry name" value="Trypsin-like serine proteases"/>
    <property type="match status" value="1"/>
</dbReference>
<dbReference type="GO" id="GO:0004252">
    <property type="term" value="F:serine-type endopeptidase activity"/>
    <property type="evidence" value="ECO:0007669"/>
    <property type="project" value="InterPro"/>
</dbReference>
<proteinExistence type="inferred from homology"/>
<evidence type="ECO:0000256" key="2">
    <source>
        <dbReference type="ARBA" id="ARBA00024195"/>
    </source>
</evidence>
<dbReference type="Proteomes" id="UP000466442">
    <property type="component" value="Unassembled WGS sequence"/>
</dbReference>
<evidence type="ECO:0000256" key="1">
    <source>
        <dbReference type="ARBA" id="ARBA00023157"/>
    </source>
</evidence>
<comment type="similarity">
    <text evidence="2">Belongs to the peptidase S1 family. CLIP subfamily.</text>
</comment>
<dbReference type="EMBL" id="WIXP02000002">
    <property type="protein sequence ID" value="KAF6215317.1"/>
    <property type="molecule type" value="Genomic_DNA"/>
</dbReference>
<sequence length="439" mass="48925">MEKLEKMKSMGENGLIGLDEMAARVDNAVTTVVLIGRAEYLYDPVILNSPVSKLNIFLKLLGEYVGRLGDGPWLLLVAVVAYASADSSEDGVSPRARELLQMRLGQQGQWFQNYRRVVNTISPVEAQSSLQTTFITAAHCLSKIIKFRLKAAVFLGAHDLREVKTTAVFVYVAHFQQHAGYIPNKSDDIAILTLASSINFNKIIGPVCMPHPGLDVSGKTVRVLGWGAERSKGKGTNIPKKLDTTAMSSEKCNSAWGPNHTNPTHICTYSWKENVCQGDSGGPVVWLDPQTNRYILVGLVSHGLMSCSGWKPSIHTRVASYLPWIHQQIAMTKPSTMCIKAQTEIPVSYPNRTEFPSKISSVKQQQAITQFLTKMSYTSILIQNFPPDPLVKRLQVAEVQHPPRKTTPGRQETTYYRSTQHPFESLYAKNLTSFSYRRR</sequence>
<reference evidence="5" key="1">
    <citation type="journal article" date="2021" name="Mol. Ecol. Resour.">
        <title>Apolygus lucorum genome provides insights into omnivorousness and mesophyll feeding.</title>
        <authorList>
            <person name="Liu Y."/>
            <person name="Liu H."/>
            <person name="Wang H."/>
            <person name="Huang T."/>
            <person name="Liu B."/>
            <person name="Yang B."/>
            <person name="Yin L."/>
            <person name="Li B."/>
            <person name="Zhang Y."/>
            <person name="Zhang S."/>
            <person name="Jiang F."/>
            <person name="Zhang X."/>
            <person name="Ren Y."/>
            <person name="Wang B."/>
            <person name="Wang S."/>
            <person name="Lu Y."/>
            <person name="Wu K."/>
            <person name="Fan W."/>
            <person name="Wang G."/>
        </authorList>
    </citation>
    <scope>NUCLEOTIDE SEQUENCE</scope>
    <source>
        <strain evidence="5">12Hb</strain>
    </source>
</reference>
<keyword evidence="6" id="KW-1185">Reference proteome</keyword>
<dbReference type="Pfam" id="PF00089">
    <property type="entry name" value="Trypsin"/>
    <property type="match status" value="1"/>
</dbReference>
<dbReference type="InterPro" id="IPR018114">
    <property type="entry name" value="TRYPSIN_HIS"/>
</dbReference>
<evidence type="ECO:0000313" key="5">
    <source>
        <dbReference type="EMBL" id="KAF6215317.1"/>
    </source>
</evidence>
<dbReference type="PROSITE" id="PS50240">
    <property type="entry name" value="TRYPSIN_DOM"/>
    <property type="match status" value="1"/>
</dbReference>
<evidence type="ECO:0000313" key="6">
    <source>
        <dbReference type="Proteomes" id="UP000466442"/>
    </source>
</evidence>
<dbReference type="InterPro" id="IPR051487">
    <property type="entry name" value="Ser/Thr_Proteases_Immune/Dev"/>
</dbReference>
<evidence type="ECO:0000256" key="3">
    <source>
        <dbReference type="RuleBase" id="RU363034"/>
    </source>
</evidence>
<dbReference type="OrthoDB" id="6629166at2759"/>
<dbReference type="GO" id="GO:0006508">
    <property type="term" value="P:proteolysis"/>
    <property type="evidence" value="ECO:0007669"/>
    <property type="project" value="UniProtKB-KW"/>
</dbReference>
<dbReference type="InterPro" id="IPR001254">
    <property type="entry name" value="Trypsin_dom"/>
</dbReference>
<protein>
    <recommendedName>
        <fullName evidence="4">Peptidase S1 domain-containing protein</fullName>
    </recommendedName>
</protein>
<dbReference type="PROSITE" id="PS00135">
    <property type="entry name" value="TRYPSIN_SER"/>
    <property type="match status" value="1"/>
</dbReference>
<dbReference type="CDD" id="cd00190">
    <property type="entry name" value="Tryp_SPc"/>
    <property type="match status" value="1"/>
</dbReference>
<dbReference type="SUPFAM" id="SSF50494">
    <property type="entry name" value="Trypsin-like serine proteases"/>
    <property type="match status" value="1"/>
</dbReference>
<name>A0A8S9Y278_APOLU</name>
<keyword evidence="3" id="KW-0645">Protease</keyword>
<keyword evidence="1" id="KW-1015">Disulfide bond</keyword>
<keyword evidence="3" id="KW-0378">Hydrolase</keyword>
<gene>
    <name evidence="5" type="ORF">GE061_010069</name>
</gene>
<dbReference type="SMART" id="SM00020">
    <property type="entry name" value="Tryp_SPc"/>
    <property type="match status" value="1"/>
</dbReference>
<dbReference type="PROSITE" id="PS00134">
    <property type="entry name" value="TRYPSIN_HIS"/>
    <property type="match status" value="1"/>
</dbReference>
<dbReference type="PRINTS" id="PR00722">
    <property type="entry name" value="CHYMOTRYPSIN"/>
</dbReference>
<evidence type="ECO:0000259" key="4">
    <source>
        <dbReference type="PROSITE" id="PS50240"/>
    </source>
</evidence>
<dbReference type="AlphaFoldDB" id="A0A8S9Y278"/>
<organism evidence="5 6">
    <name type="scientific">Apolygus lucorum</name>
    <name type="common">Small green plant bug</name>
    <name type="synonym">Lygocoris lucorum</name>
    <dbReference type="NCBI Taxonomy" id="248454"/>
    <lineage>
        <taxon>Eukaryota</taxon>
        <taxon>Metazoa</taxon>
        <taxon>Ecdysozoa</taxon>
        <taxon>Arthropoda</taxon>
        <taxon>Hexapoda</taxon>
        <taxon>Insecta</taxon>
        <taxon>Pterygota</taxon>
        <taxon>Neoptera</taxon>
        <taxon>Paraneoptera</taxon>
        <taxon>Hemiptera</taxon>
        <taxon>Heteroptera</taxon>
        <taxon>Panheteroptera</taxon>
        <taxon>Cimicomorpha</taxon>
        <taxon>Miridae</taxon>
        <taxon>Mirini</taxon>
        <taxon>Apolygus</taxon>
    </lineage>
</organism>
<dbReference type="InterPro" id="IPR001314">
    <property type="entry name" value="Peptidase_S1A"/>
</dbReference>
<comment type="caution">
    <text evidence="5">The sequence shown here is derived from an EMBL/GenBank/DDBJ whole genome shotgun (WGS) entry which is preliminary data.</text>
</comment>
<keyword evidence="3" id="KW-0720">Serine protease</keyword>
<feature type="domain" description="Peptidase S1" evidence="4">
    <location>
        <begin position="60"/>
        <end position="330"/>
    </location>
</feature>
<dbReference type="InterPro" id="IPR009003">
    <property type="entry name" value="Peptidase_S1_PA"/>
</dbReference>
<dbReference type="PANTHER" id="PTHR24256">
    <property type="entry name" value="TRYPTASE-RELATED"/>
    <property type="match status" value="1"/>
</dbReference>
<accession>A0A8S9Y278</accession>
<dbReference type="InterPro" id="IPR043504">
    <property type="entry name" value="Peptidase_S1_PA_chymotrypsin"/>
</dbReference>